<keyword evidence="3" id="KW-1185">Reference proteome</keyword>
<feature type="transmembrane region" description="Helical" evidence="1">
    <location>
        <begin position="120"/>
        <end position="143"/>
    </location>
</feature>
<feature type="transmembrane region" description="Helical" evidence="1">
    <location>
        <begin position="88"/>
        <end position="108"/>
    </location>
</feature>
<keyword evidence="1" id="KW-1133">Transmembrane helix</keyword>
<reference evidence="2" key="2">
    <citation type="submission" date="2021-02" db="EMBL/GenBank/DDBJ databases">
        <title>Aspergillus puulaauensis MK2 genome sequence.</title>
        <authorList>
            <person name="Futagami T."/>
            <person name="Mori K."/>
            <person name="Kadooka C."/>
            <person name="Tanaka T."/>
        </authorList>
    </citation>
    <scope>NUCLEOTIDE SEQUENCE</scope>
    <source>
        <strain evidence="2">MK2</strain>
    </source>
</reference>
<sequence length="239" mass="26139">MNNIAAKVVVCVIGLVGTLGIHGRARADGSTALLLEALDSPTPYILPGTDSILTSTFTKFKPLDYILRLLVLFWWETLDGSHPDTSAIGFYFLGQLLPCIVIVYLDALRGEKPSLVKPTLWLLLFQVGTVGATGFIWAIAYIISSPTVRLKIPADTLRRSSMIRSPVYVLLLLPALALGYGIPALFMSLPSSSTSNPPLHYSFFALSYGKYCHDLFSAQLLQALMAKELQPPTTFMQSE</sequence>
<organism evidence="2 3">
    <name type="scientific">Aspergillus puulaauensis</name>
    <dbReference type="NCBI Taxonomy" id="1220207"/>
    <lineage>
        <taxon>Eukaryota</taxon>
        <taxon>Fungi</taxon>
        <taxon>Dikarya</taxon>
        <taxon>Ascomycota</taxon>
        <taxon>Pezizomycotina</taxon>
        <taxon>Eurotiomycetes</taxon>
        <taxon>Eurotiomycetidae</taxon>
        <taxon>Eurotiales</taxon>
        <taxon>Aspergillaceae</taxon>
        <taxon>Aspergillus</taxon>
    </lineage>
</organism>
<name>A0A7R7XMI5_9EURO</name>
<dbReference type="GeneID" id="64974009"/>
<reference evidence="2" key="1">
    <citation type="submission" date="2021-01" db="EMBL/GenBank/DDBJ databases">
        <authorList>
            <consortium name="Aspergillus puulaauensis MK2 genome sequencing consortium"/>
            <person name="Kazuki M."/>
            <person name="Futagami T."/>
        </authorList>
    </citation>
    <scope>NUCLEOTIDE SEQUENCE</scope>
    <source>
        <strain evidence="2">MK2</strain>
    </source>
</reference>
<dbReference type="EMBL" id="AP024446">
    <property type="protein sequence ID" value="BCS24004.1"/>
    <property type="molecule type" value="Genomic_DNA"/>
</dbReference>
<dbReference type="AlphaFoldDB" id="A0A7R7XMI5"/>
<protein>
    <submittedName>
        <fullName evidence="2">Uncharacterized protein</fullName>
    </submittedName>
</protein>
<proteinExistence type="predicted"/>
<accession>A0A7R7XMI5</accession>
<evidence type="ECO:0000313" key="3">
    <source>
        <dbReference type="Proteomes" id="UP000654913"/>
    </source>
</evidence>
<dbReference type="Proteomes" id="UP000654913">
    <property type="component" value="Chromosome 4"/>
</dbReference>
<evidence type="ECO:0000313" key="2">
    <source>
        <dbReference type="EMBL" id="BCS24004.1"/>
    </source>
</evidence>
<dbReference type="OrthoDB" id="72269at2759"/>
<evidence type="ECO:0000256" key="1">
    <source>
        <dbReference type="SAM" id="Phobius"/>
    </source>
</evidence>
<dbReference type="RefSeq" id="XP_041556198.1">
    <property type="nucleotide sequence ID" value="XM_041703521.1"/>
</dbReference>
<gene>
    <name evidence="2" type="ORF">APUU_40448A</name>
</gene>
<keyword evidence="1" id="KW-0812">Transmembrane</keyword>
<dbReference type="KEGG" id="apuu:APUU_40448A"/>
<feature type="transmembrane region" description="Helical" evidence="1">
    <location>
        <begin position="163"/>
        <end position="186"/>
    </location>
</feature>
<keyword evidence="1" id="KW-0472">Membrane</keyword>